<evidence type="ECO:0000313" key="3">
    <source>
        <dbReference type="Proteomes" id="UP000717534"/>
    </source>
</evidence>
<name>A0ABS3AUT0_9BACT</name>
<keyword evidence="3" id="KW-1185">Reference proteome</keyword>
<proteinExistence type="predicted"/>
<dbReference type="Proteomes" id="UP000717534">
    <property type="component" value="Unassembled WGS sequence"/>
</dbReference>
<protein>
    <submittedName>
        <fullName evidence="2">Glycosyltransferase</fullName>
    </submittedName>
</protein>
<sequence length="389" mass="44223">MKELLKKIAQHFGISISRPGLYETTFIELRPDVGSKGNVLLSYVIEPFLLKEGEAVSNKHHNHWLSLQIASTFTDLGYCVDVISYANHTFIPKKEYSFFIAPRTNFQEIVERLNPNCIKILHLDTAHWLFSNHASYNRALALQQRKNVTIAMHKQIESNWAIEHADYCTTNLGNGFNVSTYNYSQKKIYTIPLPTCSLFDWFEKKQFDKCRKSYLWLGSAGVVHKGLDLVLEAFSKMPDYQLTICGPISKEKHFEQAYLTELYHSKNINTIGWVDIESPMFKDILNDCIGTIFPSCAEGGGASVVTCMQAGLIPIVTYESSVEVGEFGVTLPDDSIESICESVKKLSNLPAVELKKRSKATWEFARAHHSRKNFTNEYKKIILEIISQS</sequence>
<feature type="domain" description="Glycosyl transferase family 1" evidence="1">
    <location>
        <begin position="223"/>
        <end position="353"/>
    </location>
</feature>
<reference evidence="2 3" key="1">
    <citation type="submission" date="2021-02" db="EMBL/GenBank/DDBJ databases">
        <title>Activity-based single-cell genomes from oceanic crustal fluid captures similar information to metagenomic and metatranscriptomic surveys with orders of magnitude less sampling.</title>
        <authorList>
            <person name="D'Angelo T.S."/>
            <person name="Orcutt B.N."/>
        </authorList>
    </citation>
    <scope>NUCLEOTIDE SEQUENCE [LARGE SCALE GENOMIC DNA]</scope>
    <source>
        <strain evidence="2">AH-315-G02</strain>
    </source>
</reference>
<organism evidence="2 3">
    <name type="scientific">Desulfotalea psychrophila</name>
    <dbReference type="NCBI Taxonomy" id="84980"/>
    <lineage>
        <taxon>Bacteria</taxon>
        <taxon>Pseudomonadati</taxon>
        <taxon>Thermodesulfobacteriota</taxon>
        <taxon>Desulfobulbia</taxon>
        <taxon>Desulfobulbales</taxon>
        <taxon>Desulfocapsaceae</taxon>
        <taxon>Desulfotalea</taxon>
    </lineage>
</organism>
<evidence type="ECO:0000313" key="2">
    <source>
        <dbReference type="EMBL" id="MBN4068397.1"/>
    </source>
</evidence>
<gene>
    <name evidence="2" type="ORF">JYU06_02585</name>
</gene>
<dbReference type="Gene3D" id="3.40.50.2000">
    <property type="entry name" value="Glycogen Phosphorylase B"/>
    <property type="match status" value="1"/>
</dbReference>
<dbReference type="InterPro" id="IPR001296">
    <property type="entry name" value="Glyco_trans_1"/>
</dbReference>
<dbReference type="EMBL" id="JAFITO010000013">
    <property type="protein sequence ID" value="MBN4068397.1"/>
    <property type="molecule type" value="Genomic_DNA"/>
</dbReference>
<comment type="caution">
    <text evidence="2">The sequence shown here is derived from an EMBL/GenBank/DDBJ whole genome shotgun (WGS) entry which is preliminary data.</text>
</comment>
<dbReference type="Pfam" id="PF00534">
    <property type="entry name" value="Glycos_transf_1"/>
    <property type="match status" value="1"/>
</dbReference>
<dbReference type="PANTHER" id="PTHR12526">
    <property type="entry name" value="GLYCOSYLTRANSFERASE"/>
    <property type="match status" value="1"/>
</dbReference>
<accession>A0ABS3AUT0</accession>
<dbReference type="SUPFAM" id="SSF53756">
    <property type="entry name" value="UDP-Glycosyltransferase/glycogen phosphorylase"/>
    <property type="match status" value="1"/>
</dbReference>
<evidence type="ECO:0000259" key="1">
    <source>
        <dbReference type="Pfam" id="PF00534"/>
    </source>
</evidence>